<evidence type="ECO:0000313" key="2">
    <source>
        <dbReference type="EMBL" id="MDJ1179317.1"/>
    </source>
</evidence>
<organism evidence="2 3">
    <name type="scientific">Roseofilum halophilum BLCC-M91</name>
    <dbReference type="NCBI Taxonomy" id="3022259"/>
    <lineage>
        <taxon>Bacteria</taxon>
        <taxon>Bacillati</taxon>
        <taxon>Cyanobacteriota</taxon>
        <taxon>Cyanophyceae</taxon>
        <taxon>Desertifilales</taxon>
        <taxon>Desertifilaceae</taxon>
        <taxon>Roseofilum</taxon>
        <taxon>Roseofilum halophilum</taxon>
    </lineage>
</organism>
<dbReference type="Proteomes" id="UP001231370">
    <property type="component" value="Unassembled WGS sequence"/>
</dbReference>
<comment type="caution">
    <text evidence="2">The sequence shown here is derived from an EMBL/GenBank/DDBJ whole genome shotgun (WGS) entry which is preliminary data.</text>
</comment>
<name>A0ABT7BKQ0_9CYAN</name>
<accession>A0ABT7BKQ0</accession>
<keyword evidence="1" id="KW-1133">Transmembrane helix</keyword>
<evidence type="ECO:0008006" key="4">
    <source>
        <dbReference type="Google" id="ProtNLM"/>
    </source>
</evidence>
<feature type="transmembrane region" description="Helical" evidence="1">
    <location>
        <begin position="12"/>
        <end position="34"/>
    </location>
</feature>
<dbReference type="RefSeq" id="WP_283762627.1">
    <property type="nucleotide sequence ID" value="NZ_JAQPOK010000083.1"/>
</dbReference>
<proteinExistence type="predicted"/>
<sequence length="192" mass="21475">MKYPRWFPFPGCWIRALVTWLTANLIGLLLVVITPLAAGVSVPFLAIASGDNPIISGVAILIIVAVLFTALVLFPTFVYAHVRQVGEYFAGKQEAFPFIPTAANWRKAVGDELVVFLGALSVLPFVIPTPDHLVEEVIAICIPLAFIATAYCYHFRVLFHRHQERARKQENLNRNRQGLRRNKRVPTAIVDD</sequence>
<keyword evidence="1" id="KW-0472">Membrane</keyword>
<feature type="transmembrane region" description="Helical" evidence="1">
    <location>
        <begin position="54"/>
        <end position="74"/>
    </location>
</feature>
<feature type="transmembrane region" description="Helical" evidence="1">
    <location>
        <begin position="137"/>
        <end position="159"/>
    </location>
</feature>
<keyword evidence="1" id="KW-0812">Transmembrane</keyword>
<feature type="non-terminal residue" evidence="2">
    <location>
        <position position="192"/>
    </location>
</feature>
<keyword evidence="3" id="KW-1185">Reference proteome</keyword>
<evidence type="ECO:0000256" key="1">
    <source>
        <dbReference type="SAM" id="Phobius"/>
    </source>
</evidence>
<evidence type="ECO:0000313" key="3">
    <source>
        <dbReference type="Proteomes" id="UP001231370"/>
    </source>
</evidence>
<feature type="transmembrane region" description="Helical" evidence="1">
    <location>
        <begin position="113"/>
        <end position="131"/>
    </location>
</feature>
<gene>
    <name evidence="2" type="ORF">PJF56_10615</name>
</gene>
<dbReference type="EMBL" id="JAQPOK010000083">
    <property type="protein sequence ID" value="MDJ1179317.1"/>
    <property type="molecule type" value="Genomic_DNA"/>
</dbReference>
<reference evidence="2 3" key="1">
    <citation type="submission" date="2023-01" db="EMBL/GenBank/DDBJ databases">
        <title>Novel diversity within Roseofilum (Cyanobacteria; Desertifilaceae) from marine benthic mats with descriptions of four novel species.</title>
        <authorList>
            <person name="Wang Y."/>
            <person name="Berthold D.E."/>
            <person name="Hu J."/>
            <person name="Lefler F.W."/>
            <person name="Laughinghouse H.D. IV."/>
        </authorList>
    </citation>
    <scope>NUCLEOTIDE SEQUENCE [LARGE SCALE GENOMIC DNA]</scope>
    <source>
        <strain evidence="2 3">BLCC-M91</strain>
    </source>
</reference>
<protein>
    <recommendedName>
        <fullName evidence="4">DUF4013 domain-containing protein</fullName>
    </recommendedName>
</protein>